<feature type="domain" description="HTH luxR-type" evidence="2">
    <location>
        <begin position="113"/>
        <end position="170"/>
    </location>
</feature>
<protein>
    <submittedName>
        <fullName evidence="3">Regulatory protein LuxR</fullName>
    </submittedName>
</protein>
<dbReference type="InterPro" id="IPR000792">
    <property type="entry name" value="Tscrpt_reg_LuxR_C"/>
</dbReference>
<name>A0A156Q7G2_ENTCL</name>
<reference evidence="3 4" key="1">
    <citation type="submission" date="2016-03" db="EMBL/GenBank/DDBJ databases">
        <authorList>
            <consortium name="Pathogen Informatics"/>
        </authorList>
    </citation>
    <scope>NUCLEOTIDE SEQUENCE [LARGE SCALE GENOMIC DNA]</scope>
    <source>
        <strain evidence="4">e1252</strain>
    </source>
</reference>
<dbReference type="AlphaFoldDB" id="A0A156Q7G2"/>
<dbReference type="GO" id="GO:0006355">
    <property type="term" value="P:regulation of DNA-templated transcription"/>
    <property type="evidence" value="ECO:0007669"/>
    <property type="project" value="InterPro"/>
</dbReference>
<gene>
    <name evidence="3" type="ORF">SAMEA2273318_00871</name>
</gene>
<evidence type="ECO:0000259" key="2">
    <source>
        <dbReference type="SMART" id="SM00421"/>
    </source>
</evidence>
<proteinExistence type="predicted"/>
<dbReference type="Pfam" id="PF00196">
    <property type="entry name" value="GerE"/>
    <property type="match status" value="1"/>
</dbReference>
<dbReference type="InterPro" id="IPR036388">
    <property type="entry name" value="WH-like_DNA-bd_sf"/>
</dbReference>
<dbReference type="GO" id="GO:0003677">
    <property type="term" value="F:DNA binding"/>
    <property type="evidence" value="ECO:0007669"/>
    <property type="project" value="UniProtKB-KW"/>
</dbReference>
<dbReference type="Gene3D" id="1.10.10.10">
    <property type="entry name" value="Winged helix-like DNA-binding domain superfamily/Winged helix DNA-binding domain"/>
    <property type="match status" value="1"/>
</dbReference>
<organism evidence="3 4">
    <name type="scientific">Enterobacter cloacae</name>
    <dbReference type="NCBI Taxonomy" id="550"/>
    <lineage>
        <taxon>Bacteria</taxon>
        <taxon>Pseudomonadati</taxon>
        <taxon>Pseudomonadota</taxon>
        <taxon>Gammaproteobacteria</taxon>
        <taxon>Enterobacterales</taxon>
        <taxon>Enterobacteriaceae</taxon>
        <taxon>Enterobacter</taxon>
        <taxon>Enterobacter cloacae complex</taxon>
    </lineage>
</organism>
<dbReference type="Proteomes" id="UP000076008">
    <property type="component" value="Unassembled WGS sequence"/>
</dbReference>
<dbReference type="InterPro" id="IPR016032">
    <property type="entry name" value="Sig_transdc_resp-reg_C-effctor"/>
</dbReference>
<dbReference type="EMBL" id="FJXR01000004">
    <property type="protein sequence ID" value="CZU62487.1"/>
    <property type="molecule type" value="Genomic_DNA"/>
</dbReference>
<keyword evidence="1" id="KW-0238">DNA-binding</keyword>
<sequence>MTPFIPNAGYQVIVLSDNAFLWLGLHSMISAAVTPRPEMYWINSVDPHGLTRLRERLLGTPAAQNWLIFTDAAWVSDINAWLHSERVRVVADNLSLAQLSHCFSDTTFSFENAATLSYQEMRVCMLLHKGFSPVRIAKILNKSPKTIYTHKRNAMNKFCCHSLAEFHRKLCLLDAQSFSL</sequence>
<evidence type="ECO:0000313" key="3">
    <source>
        <dbReference type="EMBL" id="CZU62487.1"/>
    </source>
</evidence>
<accession>A0A156Q7G2</accession>
<dbReference type="PRINTS" id="PR00038">
    <property type="entry name" value="HTHLUXR"/>
</dbReference>
<dbReference type="SUPFAM" id="SSF46894">
    <property type="entry name" value="C-terminal effector domain of the bipartite response regulators"/>
    <property type="match status" value="1"/>
</dbReference>
<evidence type="ECO:0000313" key="4">
    <source>
        <dbReference type="Proteomes" id="UP000076008"/>
    </source>
</evidence>
<dbReference type="SMART" id="SM00421">
    <property type="entry name" value="HTH_LUXR"/>
    <property type="match status" value="1"/>
</dbReference>
<evidence type="ECO:0000256" key="1">
    <source>
        <dbReference type="ARBA" id="ARBA00023125"/>
    </source>
</evidence>
<dbReference type="RefSeq" id="WP_063143274.1">
    <property type="nucleotide sequence ID" value="NZ_FKGE01000001.1"/>
</dbReference>